<sequence>MVQLMTTMQEIVSLVRHYLLTYVMKDRRSFPRLDAEVYVAFAAIEHHEMPWHAMNVVMSSVNRVNMRMHAENEEEENRRGKDSVLNFDHQAFQGPLN</sequence>
<dbReference type="EMBL" id="JAQQWI010000009">
    <property type="protein sequence ID" value="KAK8023207.1"/>
    <property type="molecule type" value="Genomic_DNA"/>
</dbReference>
<reference evidence="2 3" key="1">
    <citation type="submission" date="2023-01" db="EMBL/GenBank/DDBJ databases">
        <title>Analysis of 21 Apiospora genomes using comparative genomics revels a genus with tremendous synthesis potential of carbohydrate active enzymes and secondary metabolites.</title>
        <authorList>
            <person name="Sorensen T."/>
        </authorList>
    </citation>
    <scope>NUCLEOTIDE SEQUENCE [LARGE SCALE GENOMIC DNA]</scope>
    <source>
        <strain evidence="2 3">CBS 20057</strain>
    </source>
</reference>
<evidence type="ECO:0000256" key="1">
    <source>
        <dbReference type="SAM" id="MobiDB-lite"/>
    </source>
</evidence>
<feature type="region of interest" description="Disordered" evidence="1">
    <location>
        <begin position="70"/>
        <end position="97"/>
    </location>
</feature>
<gene>
    <name evidence="2" type="ORF">PG991_007088</name>
</gene>
<evidence type="ECO:0000313" key="3">
    <source>
        <dbReference type="Proteomes" id="UP001396898"/>
    </source>
</evidence>
<name>A0ABR1RZ46_9PEZI</name>
<dbReference type="Proteomes" id="UP001396898">
    <property type="component" value="Unassembled WGS sequence"/>
</dbReference>
<keyword evidence="3" id="KW-1185">Reference proteome</keyword>
<organism evidence="2 3">
    <name type="scientific">Apiospora marii</name>
    <dbReference type="NCBI Taxonomy" id="335849"/>
    <lineage>
        <taxon>Eukaryota</taxon>
        <taxon>Fungi</taxon>
        <taxon>Dikarya</taxon>
        <taxon>Ascomycota</taxon>
        <taxon>Pezizomycotina</taxon>
        <taxon>Sordariomycetes</taxon>
        <taxon>Xylariomycetidae</taxon>
        <taxon>Amphisphaeriales</taxon>
        <taxon>Apiosporaceae</taxon>
        <taxon>Apiospora</taxon>
    </lineage>
</organism>
<feature type="compositionally biased region" description="Basic and acidic residues" evidence="1">
    <location>
        <begin position="70"/>
        <end position="82"/>
    </location>
</feature>
<protein>
    <submittedName>
        <fullName evidence="2">Uncharacterized protein</fullName>
    </submittedName>
</protein>
<comment type="caution">
    <text evidence="2">The sequence shown here is derived from an EMBL/GenBank/DDBJ whole genome shotgun (WGS) entry which is preliminary data.</text>
</comment>
<proteinExistence type="predicted"/>
<accession>A0ABR1RZ46</accession>
<evidence type="ECO:0000313" key="2">
    <source>
        <dbReference type="EMBL" id="KAK8023207.1"/>
    </source>
</evidence>